<keyword evidence="2" id="KW-0805">Transcription regulation</keyword>
<sequence>MKEQTDKEILAAFARGSASAFQHIYHRFHTNIFIVAHRYIRSEEDAKDIRSKCFIRLWEQRDKLNFDTMGALFGWLRATITNSCIDYLRSISIRESKRPEIIKRYLQDNEIEIFEADDKEAIVLERLRKEIDRLPPKCKEVFKMRWLRDLKFREIAEELDTDVSTIKKRYARAVVLLKKNLPDSELVVLFIFLFRDYYN</sequence>
<evidence type="ECO:0000259" key="6">
    <source>
        <dbReference type="Pfam" id="PF08281"/>
    </source>
</evidence>
<protein>
    <recommendedName>
        <fullName evidence="9">RNA polymerase subunit sigma-24</fullName>
    </recommendedName>
</protein>
<evidence type="ECO:0000256" key="2">
    <source>
        <dbReference type="ARBA" id="ARBA00023015"/>
    </source>
</evidence>
<evidence type="ECO:0000256" key="3">
    <source>
        <dbReference type="ARBA" id="ARBA00023082"/>
    </source>
</evidence>
<name>A0A1V9GB77_9BACT</name>
<dbReference type="NCBIfam" id="TIGR02937">
    <property type="entry name" value="sigma70-ECF"/>
    <property type="match status" value="1"/>
</dbReference>
<dbReference type="InterPro" id="IPR007627">
    <property type="entry name" value="RNA_pol_sigma70_r2"/>
</dbReference>
<dbReference type="Pfam" id="PF04542">
    <property type="entry name" value="Sigma70_r2"/>
    <property type="match status" value="1"/>
</dbReference>
<evidence type="ECO:0000313" key="7">
    <source>
        <dbReference type="EMBL" id="OQP67817.1"/>
    </source>
</evidence>
<evidence type="ECO:0000259" key="5">
    <source>
        <dbReference type="Pfam" id="PF04542"/>
    </source>
</evidence>
<dbReference type="PANTHER" id="PTHR43133:SF46">
    <property type="entry name" value="RNA POLYMERASE SIGMA-70 FACTOR ECF SUBFAMILY"/>
    <property type="match status" value="1"/>
</dbReference>
<dbReference type="Proteomes" id="UP000192276">
    <property type="component" value="Unassembled WGS sequence"/>
</dbReference>
<evidence type="ECO:0000256" key="4">
    <source>
        <dbReference type="ARBA" id="ARBA00023163"/>
    </source>
</evidence>
<dbReference type="EMBL" id="LWBP01000009">
    <property type="protein sequence ID" value="OQP67817.1"/>
    <property type="molecule type" value="Genomic_DNA"/>
</dbReference>
<gene>
    <name evidence="7" type="ORF">A4R26_32705</name>
</gene>
<dbReference type="PANTHER" id="PTHR43133">
    <property type="entry name" value="RNA POLYMERASE ECF-TYPE SIGMA FACTO"/>
    <property type="match status" value="1"/>
</dbReference>
<comment type="caution">
    <text evidence="7">The sequence shown here is derived from an EMBL/GenBank/DDBJ whole genome shotgun (WGS) entry which is preliminary data.</text>
</comment>
<dbReference type="Gene3D" id="1.10.1740.10">
    <property type="match status" value="1"/>
</dbReference>
<dbReference type="InterPro" id="IPR013249">
    <property type="entry name" value="RNA_pol_sigma70_r4_t2"/>
</dbReference>
<dbReference type="GO" id="GO:0003677">
    <property type="term" value="F:DNA binding"/>
    <property type="evidence" value="ECO:0007669"/>
    <property type="project" value="InterPro"/>
</dbReference>
<evidence type="ECO:0000313" key="8">
    <source>
        <dbReference type="Proteomes" id="UP000192276"/>
    </source>
</evidence>
<dbReference type="GO" id="GO:0016987">
    <property type="term" value="F:sigma factor activity"/>
    <property type="evidence" value="ECO:0007669"/>
    <property type="project" value="UniProtKB-KW"/>
</dbReference>
<dbReference type="Pfam" id="PF08281">
    <property type="entry name" value="Sigma70_r4_2"/>
    <property type="match status" value="1"/>
</dbReference>
<accession>A0A1V9GB77</accession>
<dbReference type="InterPro" id="IPR014284">
    <property type="entry name" value="RNA_pol_sigma-70_dom"/>
</dbReference>
<dbReference type="AlphaFoldDB" id="A0A1V9GB77"/>
<dbReference type="SUPFAM" id="SSF88659">
    <property type="entry name" value="Sigma3 and sigma4 domains of RNA polymerase sigma factors"/>
    <property type="match status" value="1"/>
</dbReference>
<keyword evidence="4" id="KW-0804">Transcription</keyword>
<feature type="domain" description="RNA polymerase sigma factor 70 region 4 type 2" evidence="6">
    <location>
        <begin position="125"/>
        <end position="174"/>
    </location>
</feature>
<dbReference type="STRING" id="550983.A4R26_32705"/>
<evidence type="ECO:0000256" key="1">
    <source>
        <dbReference type="ARBA" id="ARBA00010641"/>
    </source>
</evidence>
<dbReference type="InterPro" id="IPR013325">
    <property type="entry name" value="RNA_pol_sigma_r2"/>
</dbReference>
<dbReference type="SUPFAM" id="SSF88946">
    <property type="entry name" value="Sigma2 domain of RNA polymerase sigma factors"/>
    <property type="match status" value="1"/>
</dbReference>
<dbReference type="InterPro" id="IPR036388">
    <property type="entry name" value="WH-like_DNA-bd_sf"/>
</dbReference>
<organism evidence="7 8">
    <name type="scientific">Niastella populi</name>
    <dbReference type="NCBI Taxonomy" id="550983"/>
    <lineage>
        <taxon>Bacteria</taxon>
        <taxon>Pseudomonadati</taxon>
        <taxon>Bacteroidota</taxon>
        <taxon>Chitinophagia</taxon>
        <taxon>Chitinophagales</taxon>
        <taxon>Chitinophagaceae</taxon>
        <taxon>Niastella</taxon>
    </lineage>
</organism>
<dbReference type="CDD" id="cd06171">
    <property type="entry name" value="Sigma70_r4"/>
    <property type="match status" value="1"/>
</dbReference>
<feature type="domain" description="RNA polymerase sigma-70 region 2" evidence="5">
    <location>
        <begin position="25"/>
        <end position="90"/>
    </location>
</feature>
<dbReference type="InterPro" id="IPR039425">
    <property type="entry name" value="RNA_pol_sigma-70-like"/>
</dbReference>
<dbReference type="GO" id="GO:0006352">
    <property type="term" value="P:DNA-templated transcription initiation"/>
    <property type="evidence" value="ECO:0007669"/>
    <property type="project" value="InterPro"/>
</dbReference>
<keyword evidence="3" id="KW-0731">Sigma factor</keyword>
<dbReference type="InterPro" id="IPR013324">
    <property type="entry name" value="RNA_pol_sigma_r3/r4-like"/>
</dbReference>
<dbReference type="RefSeq" id="WP_081160756.1">
    <property type="nucleotide sequence ID" value="NZ_LWBP01000009.1"/>
</dbReference>
<keyword evidence="8" id="KW-1185">Reference proteome</keyword>
<evidence type="ECO:0008006" key="9">
    <source>
        <dbReference type="Google" id="ProtNLM"/>
    </source>
</evidence>
<reference evidence="8" key="1">
    <citation type="submission" date="2016-04" db="EMBL/GenBank/DDBJ databases">
        <authorList>
            <person name="Chen L."/>
            <person name="Zhuang W."/>
            <person name="Wang G."/>
        </authorList>
    </citation>
    <scope>NUCLEOTIDE SEQUENCE [LARGE SCALE GENOMIC DNA]</scope>
    <source>
        <strain evidence="8">208</strain>
    </source>
</reference>
<dbReference type="Gene3D" id="1.10.10.10">
    <property type="entry name" value="Winged helix-like DNA-binding domain superfamily/Winged helix DNA-binding domain"/>
    <property type="match status" value="1"/>
</dbReference>
<comment type="similarity">
    <text evidence="1">Belongs to the sigma-70 factor family. ECF subfamily.</text>
</comment>
<proteinExistence type="inferred from homology"/>
<dbReference type="OrthoDB" id="656273at2"/>